<dbReference type="EMBL" id="KV925969">
    <property type="protein sequence ID" value="PIO35693.1"/>
    <property type="molecule type" value="Genomic_DNA"/>
</dbReference>
<evidence type="ECO:0000313" key="3">
    <source>
        <dbReference type="Proteomes" id="UP000228934"/>
    </source>
</evidence>
<name>A0A2G9S8A8_AQUCT</name>
<feature type="compositionally biased region" description="Low complexity" evidence="1">
    <location>
        <begin position="40"/>
        <end position="53"/>
    </location>
</feature>
<keyword evidence="3" id="KW-1185">Reference proteome</keyword>
<dbReference type="AlphaFoldDB" id="A0A2G9S8A8"/>
<evidence type="ECO:0000313" key="2">
    <source>
        <dbReference type="EMBL" id="PIO35693.1"/>
    </source>
</evidence>
<dbReference type="Proteomes" id="UP000228934">
    <property type="component" value="Unassembled WGS sequence"/>
</dbReference>
<dbReference type="OrthoDB" id="7451790at2759"/>
<evidence type="ECO:0000256" key="1">
    <source>
        <dbReference type="SAM" id="MobiDB-lite"/>
    </source>
</evidence>
<sequence length="239" mass="26130">QQVLDALPLLQELDGVTVRAPSSQKSVSVEEKDGSDSDDPSLLSEDSDSLSSLTQDMLQRSHQRRQRALREHEDRLAELNENRDGQSFVSSQQLCSAELPGTSHLNIDSKDKTSLQTKNTGKPNKDHQAASLLENNTKDLPKVGKVVFKKQTAAPASAGVSTAKRTNLIKTAPASNTQTKFQQTSRRFAEITRGTASCNLKERQTTQKITRHTPEKATAPGRSAMSAPNQKRAVSSKKL</sequence>
<feature type="compositionally biased region" description="Basic and acidic residues" evidence="1">
    <location>
        <begin position="68"/>
        <end position="84"/>
    </location>
</feature>
<accession>A0A2G9S8A8</accession>
<feature type="region of interest" description="Disordered" evidence="1">
    <location>
        <begin position="19"/>
        <end position="139"/>
    </location>
</feature>
<feature type="compositionally biased region" description="Polar residues" evidence="1">
    <location>
        <begin position="85"/>
        <end position="95"/>
    </location>
</feature>
<proteinExistence type="predicted"/>
<feature type="non-terminal residue" evidence="2">
    <location>
        <position position="1"/>
    </location>
</feature>
<gene>
    <name evidence="2" type="ORF">AB205_0124420</name>
</gene>
<protein>
    <submittedName>
        <fullName evidence="2">Uncharacterized protein</fullName>
    </submittedName>
</protein>
<feature type="region of interest" description="Disordered" evidence="1">
    <location>
        <begin position="202"/>
        <end position="239"/>
    </location>
</feature>
<organism evidence="2 3">
    <name type="scientific">Aquarana catesbeiana</name>
    <name type="common">American bullfrog</name>
    <name type="synonym">Rana catesbeiana</name>
    <dbReference type="NCBI Taxonomy" id="8400"/>
    <lineage>
        <taxon>Eukaryota</taxon>
        <taxon>Metazoa</taxon>
        <taxon>Chordata</taxon>
        <taxon>Craniata</taxon>
        <taxon>Vertebrata</taxon>
        <taxon>Euteleostomi</taxon>
        <taxon>Amphibia</taxon>
        <taxon>Batrachia</taxon>
        <taxon>Anura</taxon>
        <taxon>Neobatrachia</taxon>
        <taxon>Ranoidea</taxon>
        <taxon>Ranidae</taxon>
        <taxon>Aquarana</taxon>
    </lineage>
</organism>
<reference evidence="3" key="1">
    <citation type="journal article" date="2017" name="Nat. Commun.">
        <title>The North American bullfrog draft genome provides insight into hormonal regulation of long noncoding RNA.</title>
        <authorList>
            <person name="Hammond S.A."/>
            <person name="Warren R.L."/>
            <person name="Vandervalk B.P."/>
            <person name="Kucuk E."/>
            <person name="Khan H."/>
            <person name="Gibb E.A."/>
            <person name="Pandoh P."/>
            <person name="Kirk H."/>
            <person name="Zhao Y."/>
            <person name="Jones M."/>
            <person name="Mungall A.J."/>
            <person name="Coope R."/>
            <person name="Pleasance S."/>
            <person name="Moore R.A."/>
            <person name="Holt R.A."/>
            <person name="Round J.M."/>
            <person name="Ohora S."/>
            <person name="Walle B.V."/>
            <person name="Veldhoen N."/>
            <person name="Helbing C.C."/>
            <person name="Birol I."/>
        </authorList>
    </citation>
    <scope>NUCLEOTIDE SEQUENCE [LARGE SCALE GENOMIC DNA]</scope>
</reference>